<dbReference type="KEGG" id="swi:Swit_1082"/>
<dbReference type="SUPFAM" id="SSF53474">
    <property type="entry name" value="alpha/beta-Hydrolases"/>
    <property type="match status" value="1"/>
</dbReference>
<keyword evidence="2" id="KW-0645">Protease</keyword>
<organism evidence="2 3">
    <name type="scientific">Rhizorhabdus wittichii (strain DSM 6014 / CCUG 31198 / JCM 15750 / NBRC 105917 / EY 4224 / RW1)</name>
    <name type="common">Sphingomonas wittichii</name>
    <dbReference type="NCBI Taxonomy" id="392499"/>
    <lineage>
        <taxon>Bacteria</taxon>
        <taxon>Pseudomonadati</taxon>
        <taxon>Pseudomonadota</taxon>
        <taxon>Alphaproteobacteria</taxon>
        <taxon>Sphingomonadales</taxon>
        <taxon>Sphingomonadaceae</taxon>
        <taxon>Rhizorhabdus</taxon>
    </lineage>
</organism>
<protein>
    <submittedName>
        <fullName evidence="2">Peptidase S10, serine carboxypeptidase</fullName>
    </submittedName>
</protein>
<dbReference type="GO" id="GO:0006508">
    <property type="term" value="P:proteolysis"/>
    <property type="evidence" value="ECO:0007669"/>
    <property type="project" value="InterPro"/>
</dbReference>
<dbReference type="InterPro" id="IPR001563">
    <property type="entry name" value="Peptidase_S10"/>
</dbReference>
<gene>
    <name evidence="2" type="ordered locus">Swit_1082</name>
</gene>
<dbReference type="Proteomes" id="UP000001989">
    <property type="component" value="Chromosome"/>
</dbReference>
<keyword evidence="2" id="KW-0378">Hydrolase</keyword>
<keyword evidence="3" id="KW-1185">Reference proteome</keyword>
<sequence length="517" mass="56327">MNKHLKSLYCLGAMLVVVGGGTAWALPPVEAVSPCPGNGGPEESGQTSVTEHRFAAGGKNFSYTAKAGTMVIRDKAGHPTAEIGYTSYARPSVKGGAVRPVIFAFNGGPGSSSVWLHVGMLGPKRVEANDAGPTPLSRLKVVDNPSTMLDKADLVLIDPVGTGFGRAICGKKDNDFWSVDADAESIGRFITQYLGQNDLWAAPKYILGESYGTIRAAVVLNWLRSQRVSFNGVIMLGIATDIEIIHTQLPGNDRPYPVFVPGFAAAAWYHKLVPASSGPLEPFLEEARRFALGPYAAALLRGNALPDAEFDAIAREMARFTGLSVEYVKASNLRVSEFAYGQEAMRARGKTISRLDSRYVGDTQDTTQKLVDYDPILSFLGTAYTTAFNDYYRRDLKVGIDRSYNILNDDAGWKFDMTHQPIGAPPDYAQPIVNANVDLATVMTQDPNLRMLVLAGYFDLGSTFTAAEYMVAHIQMPQSAQSRISMKYYMSGHMIYAHEPSLRQMKKDIDQFMAAGQ</sequence>
<proteinExistence type="predicted"/>
<dbReference type="AlphaFoldDB" id="A0A9J9H9H7"/>
<evidence type="ECO:0000313" key="2">
    <source>
        <dbReference type="EMBL" id="ABQ67448.1"/>
    </source>
</evidence>
<keyword evidence="2" id="KW-0121">Carboxypeptidase</keyword>
<evidence type="ECO:0000256" key="1">
    <source>
        <dbReference type="SAM" id="SignalP"/>
    </source>
</evidence>
<evidence type="ECO:0000313" key="3">
    <source>
        <dbReference type="Proteomes" id="UP000001989"/>
    </source>
</evidence>
<feature type="signal peptide" evidence="1">
    <location>
        <begin position="1"/>
        <end position="25"/>
    </location>
</feature>
<accession>A0A9J9H9H7</accession>
<feature type="chain" id="PRO_5039890621" evidence="1">
    <location>
        <begin position="26"/>
        <end position="517"/>
    </location>
</feature>
<reference evidence="2 3" key="1">
    <citation type="journal article" date="2010" name="J. Bacteriol.">
        <title>Genome sequence of the dioxin-mineralizing bacterium Sphingomonas wittichii RW1.</title>
        <authorList>
            <person name="Miller T.R."/>
            <person name="Delcher A.L."/>
            <person name="Salzberg S.L."/>
            <person name="Saunders E."/>
            <person name="Detter J.C."/>
            <person name="Halden R.U."/>
        </authorList>
    </citation>
    <scope>NUCLEOTIDE SEQUENCE [LARGE SCALE GENOMIC DNA]</scope>
    <source>
        <strain evidence="3">DSM 6014 / CCUG 31198 / JCM 15750 / NBRC 105917 / EY 4224 / RW1</strain>
    </source>
</reference>
<dbReference type="Gene3D" id="3.40.50.1820">
    <property type="entry name" value="alpha/beta hydrolase"/>
    <property type="match status" value="1"/>
</dbReference>
<dbReference type="Pfam" id="PF00450">
    <property type="entry name" value="Peptidase_S10"/>
    <property type="match status" value="1"/>
</dbReference>
<dbReference type="GO" id="GO:0004185">
    <property type="term" value="F:serine-type carboxypeptidase activity"/>
    <property type="evidence" value="ECO:0007669"/>
    <property type="project" value="InterPro"/>
</dbReference>
<keyword evidence="1" id="KW-0732">Signal</keyword>
<name>A0A9J9H9H7_RHIWR</name>
<dbReference type="EMBL" id="CP000699">
    <property type="protein sequence ID" value="ABQ67448.1"/>
    <property type="molecule type" value="Genomic_DNA"/>
</dbReference>
<dbReference type="OrthoDB" id="9770107at2"/>
<dbReference type="InterPro" id="IPR029058">
    <property type="entry name" value="AB_hydrolase_fold"/>
</dbReference>